<comment type="similarity">
    <text evidence="2 7">Belongs to the peptidase S33 family.</text>
</comment>
<proteinExistence type="inferred from homology"/>
<evidence type="ECO:0000256" key="4">
    <source>
        <dbReference type="ARBA" id="ARBA00021843"/>
    </source>
</evidence>
<dbReference type="GO" id="GO:0016787">
    <property type="term" value="F:hydrolase activity"/>
    <property type="evidence" value="ECO:0007669"/>
    <property type="project" value="UniProtKB-KW"/>
</dbReference>
<organism evidence="9 10">
    <name type="scientific">Rhodococcus antarcticus</name>
    <dbReference type="NCBI Taxonomy" id="2987751"/>
    <lineage>
        <taxon>Bacteria</taxon>
        <taxon>Bacillati</taxon>
        <taxon>Actinomycetota</taxon>
        <taxon>Actinomycetes</taxon>
        <taxon>Mycobacteriales</taxon>
        <taxon>Nocardiaceae</taxon>
        <taxon>Rhodococcus</taxon>
    </lineage>
</organism>
<reference evidence="9" key="1">
    <citation type="submission" date="2022-10" db="EMBL/GenBank/DDBJ databases">
        <title>Rhodococcus sp.75.</title>
        <authorList>
            <person name="Sun M."/>
        </authorList>
    </citation>
    <scope>NUCLEOTIDE SEQUENCE</scope>
    <source>
        <strain evidence="9">75</strain>
    </source>
</reference>
<dbReference type="PRINTS" id="PR00793">
    <property type="entry name" value="PROAMNOPTASE"/>
</dbReference>
<dbReference type="PIRSF" id="PIRSF005539">
    <property type="entry name" value="Pept_S33_TRI_F1"/>
    <property type="match status" value="1"/>
</dbReference>
<keyword evidence="10" id="KW-1185">Reference proteome</keyword>
<dbReference type="PANTHER" id="PTHR43194">
    <property type="entry name" value="HYDROLASE ALPHA/BETA FOLD FAMILY"/>
    <property type="match status" value="1"/>
</dbReference>
<feature type="domain" description="AB hydrolase-1" evidence="8">
    <location>
        <begin position="40"/>
        <end position="292"/>
    </location>
</feature>
<dbReference type="PANTHER" id="PTHR43194:SF2">
    <property type="entry name" value="PEROXISOMAL MEMBRANE PROTEIN LPX1"/>
    <property type="match status" value="1"/>
</dbReference>
<dbReference type="InterPro" id="IPR005945">
    <property type="entry name" value="Pro_imino_pep"/>
</dbReference>
<evidence type="ECO:0000313" key="10">
    <source>
        <dbReference type="Proteomes" id="UP001164965"/>
    </source>
</evidence>
<dbReference type="Pfam" id="PF00561">
    <property type="entry name" value="Abhydrolase_1"/>
    <property type="match status" value="1"/>
</dbReference>
<evidence type="ECO:0000256" key="6">
    <source>
        <dbReference type="ARBA" id="ARBA00029605"/>
    </source>
</evidence>
<dbReference type="EMBL" id="CP110615">
    <property type="protein sequence ID" value="UZJ25952.1"/>
    <property type="molecule type" value="Genomic_DNA"/>
</dbReference>
<evidence type="ECO:0000313" key="9">
    <source>
        <dbReference type="EMBL" id="UZJ25952.1"/>
    </source>
</evidence>
<keyword evidence="5 7" id="KW-0378">Hydrolase</keyword>
<dbReference type="NCBIfam" id="TIGR01250">
    <property type="entry name" value="pro_imino_pep_2"/>
    <property type="match status" value="1"/>
</dbReference>
<evidence type="ECO:0000256" key="3">
    <source>
        <dbReference type="ARBA" id="ARBA00012568"/>
    </source>
</evidence>
<dbReference type="Proteomes" id="UP001164965">
    <property type="component" value="Chromosome"/>
</dbReference>
<dbReference type="EC" id="3.4.11.5" evidence="3"/>
<protein>
    <recommendedName>
        <fullName evidence="4">Proline iminopeptidase</fullName>
        <ecNumber evidence="3">3.4.11.5</ecNumber>
    </recommendedName>
    <alternativeName>
        <fullName evidence="6">Prolyl aminopeptidase</fullName>
    </alternativeName>
</protein>
<dbReference type="RefSeq" id="WP_265384056.1">
    <property type="nucleotide sequence ID" value="NZ_CP110615.1"/>
</dbReference>
<dbReference type="InterPro" id="IPR002410">
    <property type="entry name" value="Peptidase_S33"/>
</dbReference>
<evidence type="ECO:0000256" key="2">
    <source>
        <dbReference type="ARBA" id="ARBA00010088"/>
    </source>
</evidence>
<dbReference type="InterPro" id="IPR000073">
    <property type="entry name" value="AB_hydrolase_1"/>
</dbReference>
<accession>A0ABY6P2T5</accession>
<dbReference type="InterPro" id="IPR029058">
    <property type="entry name" value="AB_hydrolase_fold"/>
</dbReference>
<dbReference type="SUPFAM" id="SSF53474">
    <property type="entry name" value="alpha/beta-Hydrolases"/>
    <property type="match status" value="1"/>
</dbReference>
<comment type="catalytic activity">
    <reaction evidence="1">
        <text>Release of N-terminal proline from a peptide.</text>
        <dbReference type="EC" id="3.4.11.5"/>
    </reaction>
</comment>
<dbReference type="InterPro" id="IPR050228">
    <property type="entry name" value="Carboxylesterase_BioH"/>
</dbReference>
<evidence type="ECO:0000256" key="5">
    <source>
        <dbReference type="ARBA" id="ARBA00022801"/>
    </source>
</evidence>
<evidence type="ECO:0000259" key="8">
    <source>
        <dbReference type="Pfam" id="PF00561"/>
    </source>
</evidence>
<sequence length="307" mass="32932">MATTRDPRFPDATTTGTVETRGGQTWYRVTGELGSSDRAPVVVLHGGPGVGHNYTLMMANLASDGRAVVHYDQIGCGGSTHLPDAPADFWTVDLFVEELRCVVDALGISDRFHLLGHSWGGMLGPEVVLADPTGIASLSICDSPASMGLWLEAAARLRDELPAAVAATLGTHEEAGTTDTAEYAGAMEVFYDRHVCRTVPNPTEVKDSFDQLAADPTVYHTMNGPSEFHVVGSLRDWTIVGRVGGIGVPTLVVSGAHDEAQPDTWAPYVEGIPDVRTHFFAESSHMPHVEEPEAFLDVVGSFLRQHD</sequence>
<evidence type="ECO:0000256" key="1">
    <source>
        <dbReference type="ARBA" id="ARBA00001585"/>
    </source>
</evidence>
<dbReference type="Gene3D" id="3.40.50.1820">
    <property type="entry name" value="alpha/beta hydrolase"/>
    <property type="match status" value="1"/>
</dbReference>
<name>A0ABY6P2T5_9NOCA</name>
<evidence type="ECO:0000256" key="7">
    <source>
        <dbReference type="PIRNR" id="PIRNR005539"/>
    </source>
</evidence>
<gene>
    <name evidence="9" type="ORF">RHODO2019_05830</name>
</gene>